<comment type="caution">
    <text evidence="2">The sequence shown here is derived from an EMBL/GenBank/DDBJ whole genome shotgun (WGS) entry which is preliminary data.</text>
</comment>
<keyword evidence="3" id="KW-1185">Reference proteome</keyword>
<dbReference type="EMBL" id="LUGG01000015">
    <property type="protein sequence ID" value="OBZ69632.1"/>
    <property type="molecule type" value="Genomic_DNA"/>
</dbReference>
<proteinExistence type="predicted"/>
<dbReference type="Proteomes" id="UP000092993">
    <property type="component" value="Unassembled WGS sequence"/>
</dbReference>
<organism evidence="2 3">
    <name type="scientific">Grifola frondosa</name>
    <name type="common">Maitake</name>
    <name type="synonym">Polyporus frondosus</name>
    <dbReference type="NCBI Taxonomy" id="5627"/>
    <lineage>
        <taxon>Eukaryota</taxon>
        <taxon>Fungi</taxon>
        <taxon>Dikarya</taxon>
        <taxon>Basidiomycota</taxon>
        <taxon>Agaricomycotina</taxon>
        <taxon>Agaricomycetes</taxon>
        <taxon>Polyporales</taxon>
        <taxon>Grifolaceae</taxon>
        <taxon>Grifola</taxon>
    </lineage>
</organism>
<protein>
    <submittedName>
        <fullName evidence="2">Uncharacterized protein</fullName>
    </submittedName>
</protein>
<reference evidence="2 3" key="1">
    <citation type="submission" date="2016-03" db="EMBL/GenBank/DDBJ databases">
        <title>Whole genome sequencing of Grifola frondosa 9006-11.</title>
        <authorList>
            <person name="Min B."/>
            <person name="Park H."/>
            <person name="Kim J.-G."/>
            <person name="Cho H."/>
            <person name="Oh Y.-L."/>
            <person name="Kong W.-S."/>
            <person name="Choi I.-G."/>
        </authorList>
    </citation>
    <scope>NUCLEOTIDE SEQUENCE [LARGE SCALE GENOMIC DNA]</scope>
    <source>
        <strain evidence="2 3">9006-11</strain>
    </source>
</reference>
<sequence length="119" mass="13501">MLPETHPVPNPHFYQFHFLRIKSPLHVKPALGRDQGLLLSVVYMLLIWIFSDGMVWIENAERIKSTWLNAPRLLAIPIALHGWSFILSMIAACGKSIQDPNAEITWWTPETVCVGRALG</sequence>
<keyword evidence="1" id="KW-1133">Transmembrane helix</keyword>
<evidence type="ECO:0000256" key="1">
    <source>
        <dbReference type="SAM" id="Phobius"/>
    </source>
</evidence>
<feature type="transmembrane region" description="Helical" evidence="1">
    <location>
        <begin position="69"/>
        <end position="91"/>
    </location>
</feature>
<evidence type="ECO:0000313" key="2">
    <source>
        <dbReference type="EMBL" id="OBZ69632.1"/>
    </source>
</evidence>
<accession>A0A1C7LY85</accession>
<keyword evidence="1" id="KW-0472">Membrane</keyword>
<gene>
    <name evidence="2" type="ORF">A0H81_10453</name>
</gene>
<feature type="transmembrane region" description="Helical" evidence="1">
    <location>
        <begin position="37"/>
        <end position="57"/>
    </location>
</feature>
<name>A0A1C7LY85_GRIFR</name>
<keyword evidence="1" id="KW-0812">Transmembrane</keyword>
<evidence type="ECO:0000313" key="3">
    <source>
        <dbReference type="Proteomes" id="UP000092993"/>
    </source>
</evidence>
<dbReference type="AlphaFoldDB" id="A0A1C7LY85"/>